<accession>A0A9X0DFZ7</accession>
<dbReference type="Proteomes" id="UP001152300">
    <property type="component" value="Unassembled WGS sequence"/>
</dbReference>
<dbReference type="EMBL" id="JAPEIS010000010">
    <property type="protein sequence ID" value="KAJ8062116.1"/>
    <property type="molecule type" value="Genomic_DNA"/>
</dbReference>
<evidence type="ECO:0008006" key="3">
    <source>
        <dbReference type="Google" id="ProtNLM"/>
    </source>
</evidence>
<gene>
    <name evidence="1" type="ORF">OCU04_008677</name>
</gene>
<comment type="caution">
    <text evidence="1">The sequence shown here is derived from an EMBL/GenBank/DDBJ whole genome shotgun (WGS) entry which is preliminary data.</text>
</comment>
<dbReference type="AlphaFoldDB" id="A0A9X0DFZ7"/>
<reference evidence="1" key="1">
    <citation type="submission" date="2022-11" db="EMBL/GenBank/DDBJ databases">
        <title>Genome Resource of Sclerotinia nivalis Strain SnTB1, a Plant Pathogen Isolated from American Ginseng.</title>
        <authorList>
            <person name="Fan S."/>
        </authorList>
    </citation>
    <scope>NUCLEOTIDE SEQUENCE</scope>
    <source>
        <strain evidence="1">SnTB1</strain>
    </source>
</reference>
<organism evidence="1 2">
    <name type="scientific">Sclerotinia nivalis</name>
    <dbReference type="NCBI Taxonomy" id="352851"/>
    <lineage>
        <taxon>Eukaryota</taxon>
        <taxon>Fungi</taxon>
        <taxon>Dikarya</taxon>
        <taxon>Ascomycota</taxon>
        <taxon>Pezizomycotina</taxon>
        <taxon>Leotiomycetes</taxon>
        <taxon>Helotiales</taxon>
        <taxon>Sclerotiniaceae</taxon>
        <taxon>Sclerotinia</taxon>
    </lineage>
</organism>
<dbReference type="PANTHER" id="PTHR39290:SF6">
    <property type="entry name" value="S-ADENOSYL-L-METHIONINE-DEPENDENT METHYLTRANSFERASES SUPERFAMILY PROTEIN"/>
    <property type="match status" value="1"/>
</dbReference>
<keyword evidence="2" id="KW-1185">Reference proteome</keyword>
<dbReference type="PANTHER" id="PTHR39290">
    <property type="entry name" value="C3H1-TYPE DOMAIN-CONTAINING PROTEIN-RELATED"/>
    <property type="match status" value="1"/>
</dbReference>
<protein>
    <recommendedName>
        <fullName evidence="3">Methyltransferase domain-containing protein</fullName>
    </recommendedName>
</protein>
<evidence type="ECO:0000313" key="1">
    <source>
        <dbReference type="EMBL" id="KAJ8062116.1"/>
    </source>
</evidence>
<dbReference type="OrthoDB" id="5411518at2759"/>
<proteinExistence type="predicted"/>
<sequence length="352" mass="39802">MSSPPTSDEIFNNWSGIIDDDFSKTILDTFGLSQDDNYVYRAESFAMTLPQIQETLSTGKLKYHYQDQGKVLQIPLADIDAYTSIFSSKTDTSKALIALSSNAKKGSPREWVAKYLQSRRIPPSCKIPKAKAHINPYYDIWAHTCRMVSFLGPLPDAHYADPAAAKMTHPVLPVLYHHFGCVVPSYDSLYIISQLVEESKLDGIIDMASGNGYWTYILRRMKLKVNAVDNMASEYRNMWISDTEKADGVEYLRKNAGGKNKLLLMVYMITAGTFTKRVLNTYKGDIIVVVGTQNANRYTGLSDCSMEEWFEKEMNGWELICRIAMPSFAGKDEAMFVWKRRNSGVSSQFTRA</sequence>
<name>A0A9X0DFZ7_9HELO</name>
<evidence type="ECO:0000313" key="2">
    <source>
        <dbReference type="Proteomes" id="UP001152300"/>
    </source>
</evidence>